<evidence type="ECO:0000313" key="14">
    <source>
        <dbReference type="Proteomes" id="UP000095602"/>
    </source>
</evidence>
<dbReference type="CDD" id="cd04651">
    <property type="entry name" value="LbH_G1P_AT_C"/>
    <property type="match status" value="1"/>
</dbReference>
<dbReference type="SUPFAM" id="SSF53448">
    <property type="entry name" value="Nucleotide-diphospho-sugar transferases"/>
    <property type="match status" value="1"/>
</dbReference>
<proteinExistence type="inferred from homology"/>
<feature type="transmembrane region" description="Helical" evidence="10">
    <location>
        <begin position="12"/>
        <end position="31"/>
    </location>
</feature>
<evidence type="ECO:0000256" key="8">
    <source>
        <dbReference type="ARBA" id="ARBA00023277"/>
    </source>
</evidence>
<comment type="pathway">
    <text evidence="9">Glycan biosynthesis; glycogen biosynthesis.</text>
</comment>
<gene>
    <name evidence="13" type="primary">glgC_2</name>
    <name evidence="9" type="synonym">glgC</name>
    <name evidence="13" type="ORF">ERS852497_00520</name>
</gene>
<feature type="binding site" evidence="9">
    <location>
        <position position="250"/>
    </location>
    <ligand>
        <name>alpha-D-glucose 1-phosphate</name>
        <dbReference type="ChEBI" id="CHEBI:58601"/>
    </ligand>
</feature>
<comment type="subunit">
    <text evidence="9">Homotetramer.</text>
</comment>
<evidence type="ECO:0000256" key="2">
    <source>
        <dbReference type="ARBA" id="ARBA00022600"/>
    </source>
</evidence>
<dbReference type="Proteomes" id="UP000095602">
    <property type="component" value="Unassembled WGS sequence"/>
</dbReference>
<evidence type="ECO:0000259" key="11">
    <source>
        <dbReference type="Pfam" id="PF00483"/>
    </source>
</evidence>
<keyword evidence="5 9" id="KW-0547">Nucleotide-binding</keyword>
<reference evidence="13 14" key="1">
    <citation type="submission" date="2015-09" db="EMBL/GenBank/DDBJ databases">
        <authorList>
            <consortium name="Pathogen Informatics"/>
        </authorList>
    </citation>
    <scope>NUCLEOTIDE SEQUENCE [LARGE SCALE GENOMIC DNA]</scope>
    <source>
        <strain evidence="13 14">2789STDY5834884</strain>
    </source>
</reference>
<dbReference type="PROSITE" id="PS00809">
    <property type="entry name" value="ADP_GLC_PYROPHOSPH_2"/>
    <property type="match status" value="1"/>
</dbReference>
<dbReference type="InterPro" id="IPR005835">
    <property type="entry name" value="NTP_transferase_dom"/>
</dbReference>
<evidence type="ECO:0000256" key="5">
    <source>
        <dbReference type="ARBA" id="ARBA00022741"/>
    </source>
</evidence>
<keyword evidence="10" id="KW-0472">Membrane</keyword>
<dbReference type="SUPFAM" id="SSF51161">
    <property type="entry name" value="Trimeric LpxA-like enzymes"/>
    <property type="match status" value="1"/>
</dbReference>
<feature type="domain" description="Glucose-1-phosphate adenylyltransferase/Bifunctional protein GlmU-like C-terminal hexapeptide" evidence="12">
    <location>
        <begin position="347"/>
        <end position="422"/>
    </location>
</feature>
<dbReference type="Gene3D" id="2.160.10.10">
    <property type="entry name" value="Hexapeptide repeat proteins"/>
    <property type="match status" value="1"/>
</dbReference>
<keyword evidence="10" id="KW-1133">Transmembrane helix</keyword>
<evidence type="ECO:0000256" key="7">
    <source>
        <dbReference type="ARBA" id="ARBA00023056"/>
    </source>
</evidence>
<evidence type="ECO:0000256" key="3">
    <source>
        <dbReference type="ARBA" id="ARBA00022679"/>
    </source>
</evidence>
<dbReference type="InterPro" id="IPR011004">
    <property type="entry name" value="Trimer_LpxA-like_sf"/>
</dbReference>
<comment type="similarity">
    <text evidence="1 9">Belongs to the bacterial/plant glucose-1-phosphate adenylyltransferase family.</text>
</comment>
<dbReference type="InterPro" id="IPR011831">
    <property type="entry name" value="ADP-Glc_PPase"/>
</dbReference>
<dbReference type="Pfam" id="PF24894">
    <property type="entry name" value="Hexapep_GlmU"/>
    <property type="match status" value="1"/>
</dbReference>
<dbReference type="Pfam" id="PF00483">
    <property type="entry name" value="NTP_transferase"/>
    <property type="match status" value="1"/>
</dbReference>
<dbReference type="HAMAP" id="MF_00624">
    <property type="entry name" value="GlgC"/>
    <property type="match status" value="1"/>
</dbReference>
<dbReference type="InterPro" id="IPR056818">
    <property type="entry name" value="GlmU/GlgC-like_hexapep"/>
</dbReference>
<evidence type="ECO:0000313" key="13">
    <source>
        <dbReference type="EMBL" id="CUO70452.1"/>
    </source>
</evidence>
<comment type="catalytic activity">
    <reaction evidence="9">
        <text>alpha-D-glucose 1-phosphate + ATP + H(+) = ADP-alpha-D-glucose + diphosphate</text>
        <dbReference type="Rhea" id="RHEA:12120"/>
        <dbReference type="ChEBI" id="CHEBI:15378"/>
        <dbReference type="ChEBI" id="CHEBI:30616"/>
        <dbReference type="ChEBI" id="CHEBI:33019"/>
        <dbReference type="ChEBI" id="CHEBI:57498"/>
        <dbReference type="ChEBI" id="CHEBI:58601"/>
        <dbReference type="EC" id="2.7.7.27"/>
    </reaction>
</comment>
<organism evidence="13 14">
    <name type="scientific">Agathobacter rectalis</name>
    <dbReference type="NCBI Taxonomy" id="39491"/>
    <lineage>
        <taxon>Bacteria</taxon>
        <taxon>Bacillati</taxon>
        <taxon>Bacillota</taxon>
        <taxon>Clostridia</taxon>
        <taxon>Lachnospirales</taxon>
        <taxon>Lachnospiraceae</taxon>
        <taxon>Agathobacter</taxon>
    </lineage>
</organism>
<dbReference type="NCBIfam" id="NF003670">
    <property type="entry name" value="PRK05293.1"/>
    <property type="match status" value="1"/>
</dbReference>
<dbReference type="UniPathway" id="UPA00164"/>
<dbReference type="Gene3D" id="3.90.550.10">
    <property type="entry name" value="Spore Coat Polysaccharide Biosynthesis Protein SpsA, Chain A"/>
    <property type="match status" value="1"/>
</dbReference>
<keyword evidence="4 9" id="KW-0548">Nucleotidyltransferase</keyword>
<evidence type="ECO:0000259" key="12">
    <source>
        <dbReference type="Pfam" id="PF24894"/>
    </source>
</evidence>
<comment type="function">
    <text evidence="9">Involved in the biosynthesis of ADP-glucose, a building block required for the elongation reactions to produce glycogen. Catalyzes the reaction between ATP and alpha-D-glucose 1-phosphate (G1P) to produce pyrophosphate and ADP-Glc.</text>
</comment>
<dbReference type="GO" id="GO:0005524">
    <property type="term" value="F:ATP binding"/>
    <property type="evidence" value="ECO:0007669"/>
    <property type="project" value="UniProtKB-KW"/>
</dbReference>
<dbReference type="NCBIfam" id="TIGR02091">
    <property type="entry name" value="glgC"/>
    <property type="match status" value="1"/>
</dbReference>
<keyword evidence="8 9" id="KW-0119">Carbohydrate metabolism</keyword>
<feature type="site" description="Could play a key role in the communication between the regulatory and the substrate sites" evidence="9">
    <location>
        <position position="158"/>
    </location>
</feature>
<evidence type="ECO:0000256" key="6">
    <source>
        <dbReference type="ARBA" id="ARBA00022840"/>
    </source>
</evidence>
<feature type="site" description="Could play a key role in the communication between the regulatory and the substrate sites" evidence="9">
    <location>
        <position position="119"/>
    </location>
</feature>
<dbReference type="CDD" id="cd02508">
    <property type="entry name" value="ADP_Glucose_PP"/>
    <property type="match status" value="1"/>
</dbReference>
<keyword evidence="2 9" id="KW-0321">Glycogen metabolism</keyword>
<keyword evidence="10" id="KW-0812">Transmembrane</keyword>
<evidence type="ECO:0000256" key="4">
    <source>
        <dbReference type="ARBA" id="ARBA00022695"/>
    </source>
</evidence>
<evidence type="ECO:0000256" key="9">
    <source>
        <dbReference type="HAMAP-Rule" id="MF_00624"/>
    </source>
</evidence>
<evidence type="ECO:0000256" key="1">
    <source>
        <dbReference type="ARBA" id="ARBA00010443"/>
    </source>
</evidence>
<feature type="binding site" evidence="9">
    <location>
        <position position="159"/>
    </location>
    <ligand>
        <name>alpha-D-glucose 1-phosphate</name>
        <dbReference type="ChEBI" id="CHEBI:58601"/>
    </ligand>
</feature>
<accession>A0A174H636</accession>
<dbReference type="PANTHER" id="PTHR43523">
    <property type="entry name" value="GLUCOSE-1-PHOSPHATE ADENYLYLTRANSFERASE-RELATED"/>
    <property type="match status" value="1"/>
</dbReference>
<dbReference type="GO" id="GO:0005978">
    <property type="term" value="P:glycogen biosynthetic process"/>
    <property type="evidence" value="ECO:0007669"/>
    <property type="project" value="UniProtKB-UniRule"/>
</dbReference>
<dbReference type="InterPro" id="IPR023049">
    <property type="entry name" value="GlgC_bac"/>
</dbReference>
<evidence type="ECO:0000256" key="10">
    <source>
        <dbReference type="SAM" id="Phobius"/>
    </source>
</evidence>
<feature type="binding site" evidence="9">
    <location>
        <position position="224"/>
    </location>
    <ligand>
        <name>alpha-D-glucose 1-phosphate</name>
        <dbReference type="ChEBI" id="CHEBI:58601"/>
    </ligand>
</feature>
<dbReference type="PROSITE" id="PS00808">
    <property type="entry name" value="ADP_GLC_PYROPHOSPH_1"/>
    <property type="match status" value="1"/>
</dbReference>
<name>A0A174H636_9FIRM</name>
<dbReference type="AlphaFoldDB" id="A0A174H636"/>
<feature type="domain" description="Nucleotidyl transferase" evidence="11">
    <location>
        <begin position="67"/>
        <end position="316"/>
    </location>
</feature>
<dbReference type="InterPro" id="IPR029044">
    <property type="entry name" value="Nucleotide-diphossugar_trans"/>
</dbReference>
<dbReference type="PANTHER" id="PTHR43523:SF2">
    <property type="entry name" value="GLUCOSE-1-PHOSPHATE ADENYLYLTRANSFERASE"/>
    <property type="match status" value="1"/>
</dbReference>
<protein>
    <recommendedName>
        <fullName evidence="9">Glucose-1-phosphate adenylyltransferase</fullName>
        <ecNumber evidence="9">2.7.7.27</ecNumber>
    </recommendedName>
    <alternativeName>
        <fullName evidence="9">ADP-glucose pyrophosphorylase</fullName>
        <shortName evidence="9">ADPGlc PPase</shortName>
    </alternativeName>
    <alternativeName>
        <fullName evidence="9">ADP-glucose synthase</fullName>
    </alternativeName>
</protein>
<sequence length="483" mass="53467">MNLMGLKYIAVTAIYAAATIIYMETIVIYYGSITDTVITETSGGDRVAQQKLGQTRSDNVIKKEMIAMLLAGGQGSRLGVLTANVAKPAVSFGGKYRIIDFPLSNCINSGIDTVGVLTQYQPLRLNSHIGIGIPWDLDRNNGGVAILPPYEKSGNSEWYTGTANAIYQNMRYIDSYNPDYVLILSGDHIYKMDYEVMLDFHKENNADVTIATMPVPIEEASRFGIVIADDDKRINAFEEKPVHPRSNLASMGIYIFSWPVLKEALLALKDQENCDFGKHVIPYCFENDRRMFAYEFNGYWKDVGTLGSYWEANMELVDIIPEFNLYEEYWKIYTKNDAIEPLYIAKGGHVERSIMGEGCECYGHVEHSVIGANVKIGRGAVIRDSIIMRDTEIGSNVTIDKSIIAENCKVGDNVTLGFGQEKPNVLNESIYSFGLVTIGEDSVIPDGVKIGKNTAISGVTYEEDYKDGVLEGGEVIIKAGDGK</sequence>
<dbReference type="EMBL" id="CZAJ01000003">
    <property type="protein sequence ID" value="CUO70452.1"/>
    <property type="molecule type" value="Genomic_DNA"/>
</dbReference>
<keyword evidence="6 9" id="KW-0067">ATP-binding</keyword>
<keyword evidence="7 9" id="KW-0320">Glycogen biosynthesis</keyword>
<dbReference type="InterPro" id="IPR005836">
    <property type="entry name" value="ADP_Glu_pyroP_CS"/>
</dbReference>
<dbReference type="GO" id="GO:0008878">
    <property type="term" value="F:glucose-1-phosphate adenylyltransferase activity"/>
    <property type="evidence" value="ECO:0007669"/>
    <property type="project" value="UniProtKB-UniRule"/>
</dbReference>
<dbReference type="EC" id="2.7.7.27" evidence="9"/>
<dbReference type="PROSITE" id="PS00810">
    <property type="entry name" value="ADP_GLC_PYROPHOSPH_3"/>
    <property type="match status" value="1"/>
</dbReference>
<feature type="binding site" evidence="9">
    <location>
        <begin position="239"/>
        <end position="240"/>
    </location>
    <ligand>
        <name>alpha-D-glucose 1-phosphate</name>
        <dbReference type="ChEBI" id="CHEBI:58601"/>
    </ligand>
</feature>
<keyword evidence="3 9" id="KW-0808">Transferase</keyword>